<comment type="caution">
    <text evidence="1">The sequence shown here is derived from an EMBL/GenBank/DDBJ whole genome shotgun (WGS) entry which is preliminary data.</text>
</comment>
<evidence type="ECO:0000313" key="1">
    <source>
        <dbReference type="EMBL" id="NGP87360.1"/>
    </source>
</evidence>
<proteinExistence type="predicted"/>
<sequence length="234" mass="26930">MKRIAIMQPYFFPYVGYFQLVKAVDTFIFYDDVNFIKRGWINRNNILLQGNKFLFSIPCVKPSQNDLIKDTEVNHGHPGLQKIKKTFFHAYNGQDNFEAVDALFKKVLSPENKTIAEMAIESVQLVADYLNMDTSFKISSKAYPQNRDLDKADRLIDIAQKEGADTYINAIGGKELYDKGYFNEKGIQLYFLDPTLTPYKQSSDEFISGLSILDLLIHLPKEQVNEKLDDFTLL</sequence>
<dbReference type="Pfam" id="PF08889">
    <property type="entry name" value="WbqC"/>
    <property type="match status" value="1"/>
</dbReference>
<evidence type="ECO:0000313" key="2">
    <source>
        <dbReference type="Proteomes" id="UP000479132"/>
    </source>
</evidence>
<gene>
    <name evidence="1" type="ORF">G3569_03255</name>
</gene>
<keyword evidence="2" id="KW-1185">Reference proteome</keyword>
<accession>A0A6M1TFG2</accession>
<reference evidence="1 2" key="1">
    <citation type="submission" date="2020-02" db="EMBL/GenBank/DDBJ databases">
        <title>Aliifodinibius halophilus 2W32, complete genome.</title>
        <authorList>
            <person name="Li Y."/>
            <person name="Wu S."/>
        </authorList>
    </citation>
    <scope>NUCLEOTIDE SEQUENCE [LARGE SCALE GENOMIC DNA]</scope>
    <source>
        <strain evidence="1 2">2W32</strain>
    </source>
</reference>
<dbReference type="EMBL" id="JAALLS010000003">
    <property type="protein sequence ID" value="NGP87360.1"/>
    <property type="molecule type" value="Genomic_DNA"/>
</dbReference>
<name>A0A6M1TFG2_9BACT</name>
<dbReference type="AlphaFoldDB" id="A0A6M1TFG2"/>
<dbReference type="InterPro" id="IPR014985">
    <property type="entry name" value="WbqC"/>
</dbReference>
<organism evidence="1 2">
    <name type="scientific">Fodinibius halophilus</name>
    <dbReference type="NCBI Taxonomy" id="1736908"/>
    <lineage>
        <taxon>Bacteria</taxon>
        <taxon>Pseudomonadati</taxon>
        <taxon>Balneolota</taxon>
        <taxon>Balneolia</taxon>
        <taxon>Balneolales</taxon>
        <taxon>Balneolaceae</taxon>
        <taxon>Fodinibius</taxon>
    </lineage>
</organism>
<protein>
    <submittedName>
        <fullName evidence="1">WbqC family protein</fullName>
    </submittedName>
</protein>
<dbReference type="RefSeq" id="WP_165266046.1">
    <property type="nucleotide sequence ID" value="NZ_JAALLS010000003.1"/>
</dbReference>
<dbReference type="Proteomes" id="UP000479132">
    <property type="component" value="Unassembled WGS sequence"/>
</dbReference>